<evidence type="ECO:0000259" key="3">
    <source>
        <dbReference type="Pfam" id="PF03109"/>
    </source>
</evidence>
<comment type="caution">
    <text evidence="4">The sequence shown here is derived from an EMBL/GenBank/DDBJ whole genome shotgun (WGS) entry which is preliminary data.</text>
</comment>
<dbReference type="PANTHER" id="PTHR10566:SF113">
    <property type="entry name" value="PROTEIN ACTIVITY OF BC1 COMPLEX KINASE 7, CHLOROPLASTIC"/>
    <property type="match status" value="1"/>
</dbReference>
<dbReference type="Proteomes" id="UP001646157">
    <property type="component" value="Unassembled WGS sequence"/>
</dbReference>
<keyword evidence="4" id="KW-0830">Ubiquinone</keyword>
<comment type="similarity">
    <text evidence="1">Belongs to the protein kinase superfamily. ADCK protein kinase family.</text>
</comment>
<evidence type="ECO:0000313" key="4">
    <source>
        <dbReference type="EMBL" id="MBM7587663.1"/>
    </source>
</evidence>
<dbReference type="Pfam" id="PF03109">
    <property type="entry name" value="ABC1"/>
    <property type="match status" value="1"/>
</dbReference>
<organism evidence="4 5">
    <name type="scientific">Rossellomorea pakistanensis</name>
    <dbReference type="NCBI Taxonomy" id="992288"/>
    <lineage>
        <taxon>Bacteria</taxon>
        <taxon>Bacillati</taxon>
        <taxon>Bacillota</taxon>
        <taxon>Bacilli</taxon>
        <taxon>Bacillales</taxon>
        <taxon>Bacillaceae</taxon>
        <taxon>Rossellomorea</taxon>
    </lineage>
</organism>
<keyword evidence="2" id="KW-0812">Transmembrane</keyword>
<feature type="domain" description="ABC1 atypical kinase-like" evidence="3">
    <location>
        <begin position="84"/>
        <end position="329"/>
    </location>
</feature>
<sequence>MKKERKLWRMWKVLSFALSVVVRVYWYRILRKSESEKELLWERIGREFRETLFELEGVLIKIGQLLSIRADLLPKGFISQIQDLVDQVPASSWEETKRTLENEWESPIEEKLYSIDPKAVASASIGEVYKGQLKDGTLVAIKVQRSIIQTLVKTDFKTLAIIIWFARHFAPVPKGFIDFKKLYQELRQVIERELDFKKEMQTAITFKERFSSIDQVKVPEMFTTLCTDKVLVMEWIDGIRINDVEKINQLQIDRNEISERLVRIFLPQWLEAGIFHADPHSGNVLVKPDGTIILLDFGMVGEISKKDAAHFQSLLEAILLKNYTNAVEALASLGFLLPAADHKIIEDLLKEAMSFDFEKLKELDLLAAKKQMNDLVKSLPIQVPTRFIFLGRSFATIEGLIMTISPDKDMLEIVKPAFMDWLSTSNTNKWRLLLNWLNSQPIFQAVHTLKDFVQSPQRLLEQKERHQQNSFYFTLYENQKRQLFYLGLAGVAGAFAGMYVEKDLLWQGGLGLAAFSLIGYLVSSWKQRKRIGR</sequence>
<dbReference type="Gene3D" id="1.10.510.10">
    <property type="entry name" value="Transferase(Phosphotransferase) domain 1"/>
    <property type="match status" value="1"/>
</dbReference>
<feature type="transmembrane region" description="Helical" evidence="2">
    <location>
        <begin position="483"/>
        <end position="500"/>
    </location>
</feature>
<evidence type="ECO:0000256" key="2">
    <source>
        <dbReference type="SAM" id="Phobius"/>
    </source>
</evidence>
<protein>
    <submittedName>
        <fullName evidence="4">Unusual protein kinase regulating ubiquinone biosynthesis (AarF/ABC1/UbiB family)</fullName>
    </submittedName>
</protein>
<name>A0ABS2NIL4_9BACI</name>
<keyword evidence="5" id="KW-1185">Reference proteome</keyword>
<dbReference type="EMBL" id="JAFBDZ010000005">
    <property type="protein sequence ID" value="MBM7587663.1"/>
    <property type="molecule type" value="Genomic_DNA"/>
</dbReference>
<dbReference type="SUPFAM" id="SSF56112">
    <property type="entry name" value="Protein kinase-like (PK-like)"/>
    <property type="match status" value="1"/>
</dbReference>
<keyword evidence="4" id="KW-0808">Transferase</keyword>
<dbReference type="CDD" id="cd05121">
    <property type="entry name" value="ABC1_ADCK3-like"/>
    <property type="match status" value="1"/>
</dbReference>
<keyword evidence="4" id="KW-0418">Kinase</keyword>
<dbReference type="GO" id="GO:0016301">
    <property type="term" value="F:kinase activity"/>
    <property type="evidence" value="ECO:0007669"/>
    <property type="project" value="UniProtKB-KW"/>
</dbReference>
<proteinExistence type="inferred from homology"/>
<dbReference type="PANTHER" id="PTHR10566">
    <property type="entry name" value="CHAPERONE-ACTIVITY OF BC1 COMPLEX CABC1 -RELATED"/>
    <property type="match status" value="1"/>
</dbReference>
<dbReference type="RefSeq" id="WP_205174836.1">
    <property type="nucleotide sequence ID" value="NZ_JAFBDZ010000005.1"/>
</dbReference>
<gene>
    <name evidence="4" type="ORF">JOC86_004237</name>
</gene>
<dbReference type="InterPro" id="IPR004147">
    <property type="entry name" value="ABC1_dom"/>
</dbReference>
<keyword evidence="2" id="KW-1133">Transmembrane helix</keyword>
<keyword evidence="2" id="KW-0472">Membrane</keyword>
<reference evidence="4 5" key="1">
    <citation type="submission" date="2021-01" db="EMBL/GenBank/DDBJ databases">
        <title>Genomic Encyclopedia of Type Strains, Phase IV (KMG-IV): sequencing the most valuable type-strain genomes for metagenomic binning, comparative biology and taxonomic classification.</title>
        <authorList>
            <person name="Goeker M."/>
        </authorList>
    </citation>
    <scope>NUCLEOTIDE SEQUENCE [LARGE SCALE GENOMIC DNA]</scope>
    <source>
        <strain evidence="4 5">DSM 24834</strain>
    </source>
</reference>
<feature type="transmembrane region" description="Helical" evidence="2">
    <location>
        <begin position="506"/>
        <end position="523"/>
    </location>
</feature>
<dbReference type="InterPro" id="IPR011009">
    <property type="entry name" value="Kinase-like_dom_sf"/>
</dbReference>
<evidence type="ECO:0000256" key="1">
    <source>
        <dbReference type="ARBA" id="ARBA00009670"/>
    </source>
</evidence>
<accession>A0ABS2NIL4</accession>
<evidence type="ECO:0000313" key="5">
    <source>
        <dbReference type="Proteomes" id="UP001646157"/>
    </source>
</evidence>
<dbReference type="InterPro" id="IPR050154">
    <property type="entry name" value="UbiB_kinase"/>
</dbReference>